<dbReference type="HOGENOM" id="CLU_014015_2_0_7"/>
<comment type="cofactor">
    <cofactor evidence="1">
        <name>Mg(2+)</name>
        <dbReference type="ChEBI" id="CHEBI:18420"/>
    </cofactor>
</comment>
<name>C0QIB4_DESAH</name>
<dbReference type="STRING" id="177437.HRM2_48100"/>
<dbReference type="PANTHER" id="PTHR12001:SF69">
    <property type="entry name" value="ALL TRANS-POLYPRENYL-DIPHOSPHATE SYNTHASE PDSS1"/>
    <property type="match status" value="1"/>
</dbReference>
<proteinExistence type="inferred from homology"/>
<dbReference type="InterPro" id="IPR033749">
    <property type="entry name" value="Polyprenyl_synt_CS"/>
</dbReference>
<accession>C0QIB4</accession>
<evidence type="ECO:0000313" key="8">
    <source>
        <dbReference type="Proteomes" id="UP000000442"/>
    </source>
</evidence>
<keyword evidence="5" id="KW-0460">Magnesium</keyword>
<gene>
    <name evidence="7" type="primary">ispB</name>
    <name evidence="7" type="ordered locus">HRM2_48100</name>
</gene>
<dbReference type="InterPro" id="IPR000092">
    <property type="entry name" value="Polyprenyl_synt"/>
</dbReference>
<evidence type="ECO:0000256" key="3">
    <source>
        <dbReference type="ARBA" id="ARBA00022679"/>
    </source>
</evidence>
<evidence type="ECO:0000256" key="2">
    <source>
        <dbReference type="ARBA" id="ARBA00006706"/>
    </source>
</evidence>
<dbReference type="Proteomes" id="UP000000442">
    <property type="component" value="Chromosome"/>
</dbReference>
<dbReference type="PROSITE" id="PS00723">
    <property type="entry name" value="POLYPRENYL_SYNTHASE_1"/>
    <property type="match status" value="1"/>
</dbReference>
<dbReference type="KEGG" id="dat:HRM2_48100"/>
<dbReference type="GO" id="GO:0008299">
    <property type="term" value="P:isoprenoid biosynthetic process"/>
    <property type="evidence" value="ECO:0007669"/>
    <property type="project" value="InterPro"/>
</dbReference>
<dbReference type="Pfam" id="PF00348">
    <property type="entry name" value="polyprenyl_synt"/>
    <property type="match status" value="1"/>
</dbReference>
<organism evidence="7 8">
    <name type="scientific">Desulforapulum autotrophicum (strain ATCC 43914 / DSM 3382 / VKM B-1955 / HRM2)</name>
    <name type="common">Desulfobacterium autotrophicum</name>
    <dbReference type="NCBI Taxonomy" id="177437"/>
    <lineage>
        <taxon>Bacteria</taxon>
        <taxon>Pseudomonadati</taxon>
        <taxon>Thermodesulfobacteriota</taxon>
        <taxon>Desulfobacteria</taxon>
        <taxon>Desulfobacterales</taxon>
        <taxon>Desulfobacteraceae</taxon>
        <taxon>Desulforapulum</taxon>
    </lineage>
</organism>
<comment type="similarity">
    <text evidence="2 6">Belongs to the FPP/GGPP synthase family.</text>
</comment>
<dbReference type="Gene3D" id="1.10.600.10">
    <property type="entry name" value="Farnesyl Diphosphate Synthase"/>
    <property type="match status" value="1"/>
</dbReference>
<dbReference type="GO" id="GO:0004659">
    <property type="term" value="F:prenyltransferase activity"/>
    <property type="evidence" value="ECO:0007669"/>
    <property type="project" value="InterPro"/>
</dbReference>
<dbReference type="SFLD" id="SFLDS00005">
    <property type="entry name" value="Isoprenoid_Synthase_Type_I"/>
    <property type="match status" value="1"/>
</dbReference>
<dbReference type="PROSITE" id="PS00444">
    <property type="entry name" value="POLYPRENYL_SYNTHASE_2"/>
    <property type="match status" value="1"/>
</dbReference>
<dbReference type="CDD" id="cd00685">
    <property type="entry name" value="Trans_IPPS_HT"/>
    <property type="match status" value="1"/>
</dbReference>
<reference evidence="7 8" key="1">
    <citation type="journal article" date="2009" name="Environ. Microbiol.">
        <title>Genome sequence of Desulfobacterium autotrophicum HRM2, a marine sulfate reducer oxidizing organic carbon completely to carbon dioxide.</title>
        <authorList>
            <person name="Strittmatter A.W."/>
            <person name="Liesegang H."/>
            <person name="Rabus R."/>
            <person name="Decker I."/>
            <person name="Amann J."/>
            <person name="Andres S."/>
            <person name="Henne A."/>
            <person name="Fricke W.F."/>
            <person name="Martinez-Arias R."/>
            <person name="Bartels D."/>
            <person name="Goesmann A."/>
            <person name="Krause L."/>
            <person name="Puehler A."/>
            <person name="Klenk H.P."/>
            <person name="Richter M."/>
            <person name="Schuler M."/>
            <person name="Gloeckner F.O."/>
            <person name="Meyerdierks A."/>
            <person name="Gottschalk G."/>
            <person name="Amann R."/>
        </authorList>
    </citation>
    <scope>NUCLEOTIDE SEQUENCE [LARGE SCALE GENOMIC DNA]</scope>
    <source>
        <strain evidence="8">ATCC 43914 / DSM 3382 / HRM2</strain>
    </source>
</reference>
<dbReference type="OrthoDB" id="9805316at2"/>
<keyword evidence="4" id="KW-0479">Metal-binding</keyword>
<evidence type="ECO:0000256" key="1">
    <source>
        <dbReference type="ARBA" id="ARBA00001946"/>
    </source>
</evidence>
<sequence>MKDALKQRILASVSEDLTAIEGALATNLRPNLDLVRQIAGHLLFSGGKRLRPLLFLLSSRLCNYGGDLALDVSTLFEYLHAATLLHDDVVDEAEMRRGRKTAHSTWGAAQVVLTGDFLLARSLCLAARTGRPEIINVISGITEEMSQGEIDQLDKKGKLNLSEAEYMAIIKGKTAVLIQGACRSGAILSRAPADREQALADYGYHLGMAFQMADDLLDYTADAATLGKNPGADLREGKLTLPLILALERADGPDRSWMESVISTQGFNDDDFYKLVEKLHLYKGIDDTQSRAEHHVDQAKKCLEPFDDCGAKDTMIMLSDYAIARKA</sequence>
<evidence type="ECO:0000256" key="6">
    <source>
        <dbReference type="RuleBase" id="RU004466"/>
    </source>
</evidence>
<dbReference type="EC" id="2.5.1.-" evidence="7"/>
<keyword evidence="8" id="KW-1185">Reference proteome</keyword>
<dbReference type="SUPFAM" id="SSF48576">
    <property type="entry name" value="Terpenoid synthases"/>
    <property type="match status" value="1"/>
</dbReference>
<dbReference type="AlphaFoldDB" id="C0QIB4"/>
<evidence type="ECO:0000256" key="4">
    <source>
        <dbReference type="ARBA" id="ARBA00022723"/>
    </source>
</evidence>
<keyword evidence="3 6" id="KW-0808">Transferase</keyword>
<dbReference type="PANTHER" id="PTHR12001">
    <property type="entry name" value="GERANYLGERANYL PYROPHOSPHATE SYNTHASE"/>
    <property type="match status" value="1"/>
</dbReference>
<dbReference type="RefSeq" id="WP_015906566.1">
    <property type="nucleotide sequence ID" value="NC_012108.1"/>
</dbReference>
<dbReference type="GO" id="GO:0046872">
    <property type="term" value="F:metal ion binding"/>
    <property type="evidence" value="ECO:0007669"/>
    <property type="project" value="UniProtKB-KW"/>
</dbReference>
<protein>
    <submittedName>
        <fullName evidence="7">IspB</fullName>
        <ecNumber evidence="7">2.5.1.-</ecNumber>
    </submittedName>
</protein>
<dbReference type="InterPro" id="IPR008949">
    <property type="entry name" value="Isoprenoid_synthase_dom_sf"/>
</dbReference>
<dbReference type="EMBL" id="CP001087">
    <property type="protein sequence ID" value="ACN17858.1"/>
    <property type="molecule type" value="Genomic_DNA"/>
</dbReference>
<evidence type="ECO:0000313" key="7">
    <source>
        <dbReference type="EMBL" id="ACN17858.1"/>
    </source>
</evidence>
<dbReference type="eggNOG" id="COG0142">
    <property type="taxonomic scope" value="Bacteria"/>
</dbReference>
<evidence type="ECO:0000256" key="5">
    <source>
        <dbReference type="ARBA" id="ARBA00022842"/>
    </source>
</evidence>